<keyword evidence="3" id="KW-1185">Reference proteome</keyword>
<proteinExistence type="predicted"/>
<name>A0ABM1E2F1_PRICU</name>
<dbReference type="RefSeq" id="XP_014666372.1">
    <property type="nucleotide sequence ID" value="XM_014810886.1"/>
</dbReference>
<dbReference type="InterPro" id="IPR017853">
    <property type="entry name" value="GH"/>
</dbReference>
<feature type="domain" description="Glycosyl hydrolase family 59 catalytic" evidence="1">
    <location>
        <begin position="44"/>
        <end position="335"/>
    </location>
</feature>
<dbReference type="InterPro" id="IPR049162">
    <property type="entry name" value="GH59_C"/>
</dbReference>
<dbReference type="InterPro" id="IPR001286">
    <property type="entry name" value="Glyco_hydro_59"/>
</dbReference>
<evidence type="ECO:0000259" key="1">
    <source>
        <dbReference type="Pfam" id="PF02057"/>
    </source>
</evidence>
<protein>
    <submittedName>
        <fullName evidence="4">Galactocerebrosidase-like</fullName>
    </submittedName>
</protein>
<evidence type="ECO:0000313" key="4">
    <source>
        <dbReference type="RefSeq" id="XP_014666372.1"/>
    </source>
</evidence>
<evidence type="ECO:0000259" key="2">
    <source>
        <dbReference type="Pfam" id="PF21708"/>
    </source>
</evidence>
<dbReference type="Gene3D" id="3.20.20.80">
    <property type="entry name" value="Glycosidases"/>
    <property type="match status" value="1"/>
</dbReference>
<dbReference type="PANTHER" id="PTHR15172:SF1">
    <property type="entry name" value="GALACTOCEREBROSIDASE"/>
    <property type="match status" value="1"/>
</dbReference>
<dbReference type="InterPro" id="IPR049161">
    <property type="entry name" value="GH59_cat"/>
</dbReference>
<reference evidence="4" key="1">
    <citation type="submission" date="2025-08" db="UniProtKB">
        <authorList>
            <consortium name="RefSeq"/>
        </authorList>
    </citation>
    <scope>IDENTIFICATION</scope>
</reference>
<dbReference type="Gene3D" id="2.60.120.560">
    <property type="entry name" value="Exo-inulinase, domain 1"/>
    <property type="match status" value="1"/>
</dbReference>
<dbReference type="PANTHER" id="PTHR15172">
    <property type="entry name" value="GALACTOCEREBROSIDASE"/>
    <property type="match status" value="1"/>
</dbReference>
<accession>A0ABM1E2F1</accession>
<dbReference type="Pfam" id="PF02057">
    <property type="entry name" value="Glyco_hydro_59"/>
    <property type="match status" value="1"/>
</dbReference>
<feature type="domain" description="Glycosyl hydrolase family 59 C-terminal lectin" evidence="2">
    <location>
        <begin position="428"/>
        <end position="602"/>
    </location>
</feature>
<dbReference type="Pfam" id="PF21708">
    <property type="entry name" value="Glyco_hydro_59_C"/>
    <property type="match status" value="1"/>
</dbReference>
<sequence>MLLLKVKNSCGFRNAILIVIVFLITVYEIDAYTVDDSPGVGRKFDGIGAISGGGATSKLLINYPEEYRNQILDFLFKPNFGASLKILKVEIGGDGQSSDGVEASHMHTEHDANYNRGYEWWLMKEAKKRNADIRLYGLPWSFPGWLADNGTNSPFLHPIRTITYIVNWIKGAKKYHDLDIDYIGIWNEREPDVEYVKLLRKLLDYRQLHDVQIVAGDLHWELAPTMLNDSTLSKAVQILGAHYPGTLTTKQALETNKPLWSSEDYSTVNDNTGAGCLARVVNQNYVNGNMTATIAWNLVTSYYDTLIWSNMGLMTANQPWSGYYTVSSPVWMTATARSLGNSLAFLQQWWIRLDWRGWQVVGYSKLDSVVNGSVTVFLDADVIMTLTTVTTGHHGSFQEPPASASFPLPYTDDFESYDVSAEPYNLAQQAGVWEVVLSNHLLHQHVIRQTITAPPLHWCDPAVAPPISIVGDPSWTDVSASVDVYIPLDGGTVAVFLAVRVSGRMGCDSGRALGAFFWVYPKDKTFLLTADVALVTVIAGGTLEMSYDEWHTIKVRVQGKEFLATVDGKTASRTNLPPNIQQGFVAIGTGNFGIAEYDNLQLTSP</sequence>
<dbReference type="SUPFAM" id="SSF51445">
    <property type="entry name" value="(Trans)glycosidases"/>
    <property type="match status" value="1"/>
</dbReference>
<evidence type="ECO:0000313" key="3">
    <source>
        <dbReference type="Proteomes" id="UP000695022"/>
    </source>
</evidence>
<dbReference type="PRINTS" id="PR00850">
    <property type="entry name" value="GLHYDRLASE59"/>
</dbReference>
<dbReference type="GeneID" id="106808255"/>
<organism evidence="3 4">
    <name type="scientific">Priapulus caudatus</name>
    <name type="common">Priapulid worm</name>
    <dbReference type="NCBI Taxonomy" id="37621"/>
    <lineage>
        <taxon>Eukaryota</taxon>
        <taxon>Metazoa</taxon>
        <taxon>Ecdysozoa</taxon>
        <taxon>Scalidophora</taxon>
        <taxon>Priapulida</taxon>
        <taxon>Priapulimorpha</taxon>
        <taxon>Priapulimorphida</taxon>
        <taxon>Priapulidae</taxon>
        <taxon>Priapulus</taxon>
    </lineage>
</organism>
<dbReference type="Proteomes" id="UP000695022">
    <property type="component" value="Unplaced"/>
</dbReference>
<gene>
    <name evidence="4" type="primary">LOC106808255</name>
</gene>